<sequence length="280" mass="32409">MKNILFPTDFSEISLNAFAYAMAYAQKLEATLIVYHSYHEDTSVDEKTQSIYDKIDIDNFRNKKDKFPPFEKLIKASKKGNLKVKYIVDQGIFVNSLFKYVAKRDDKIEIIIMGTRNTGNSSLFNIFMETDTIKILEEIDKPVIAVPAKAKFDGDLNNIMFLVDYRDEEIVPLEKLTKIAKEFSAQLHVVHFDLAHGESITPLMNKFKENLTVNYKKTKFISIDSINLKGSLTEYCQKNEIDMVCLLNQERNLYQRLFTFSLAEDLINHIDIPVMAIYLK</sequence>
<dbReference type="Gene3D" id="3.40.50.12370">
    <property type="match status" value="1"/>
</dbReference>
<evidence type="ECO:0000256" key="1">
    <source>
        <dbReference type="ARBA" id="ARBA00008791"/>
    </source>
</evidence>
<dbReference type="CDD" id="cd00293">
    <property type="entry name" value="USP-like"/>
    <property type="match status" value="1"/>
</dbReference>
<reference evidence="3 4" key="1">
    <citation type="submission" date="2016-12" db="EMBL/GenBank/DDBJ databases">
        <title>Trade-off between light-utilization and light-protection in marine flavobacteria.</title>
        <authorList>
            <person name="Kumagai Y."/>
            <person name="Yoshizawa S."/>
            <person name="Kogure K."/>
            <person name="Iwasaki W."/>
        </authorList>
    </citation>
    <scope>NUCLEOTIDE SEQUENCE [LARGE SCALE GENOMIC DNA]</scope>
    <source>
        <strain evidence="3 4">KCTC 12100</strain>
    </source>
</reference>
<comment type="similarity">
    <text evidence="1">Belongs to the universal stress protein A family.</text>
</comment>
<name>A0A2P6C894_9FLAO</name>
<protein>
    <recommendedName>
        <fullName evidence="2">UspA domain-containing protein</fullName>
    </recommendedName>
</protein>
<comment type="caution">
    <text evidence="3">The sequence shown here is derived from an EMBL/GenBank/DDBJ whole genome shotgun (WGS) entry which is preliminary data.</text>
</comment>
<dbReference type="PANTHER" id="PTHR46268">
    <property type="entry name" value="STRESS RESPONSE PROTEIN NHAX"/>
    <property type="match status" value="1"/>
</dbReference>
<accession>A0A2P6C894</accession>
<dbReference type="OrthoDB" id="9788959at2"/>
<keyword evidence="4" id="KW-1185">Reference proteome</keyword>
<dbReference type="PANTHER" id="PTHR46268:SF6">
    <property type="entry name" value="UNIVERSAL STRESS PROTEIN UP12"/>
    <property type="match status" value="1"/>
</dbReference>
<evidence type="ECO:0000259" key="2">
    <source>
        <dbReference type="Pfam" id="PF00582"/>
    </source>
</evidence>
<evidence type="ECO:0000313" key="3">
    <source>
        <dbReference type="EMBL" id="PQJ69156.1"/>
    </source>
</evidence>
<dbReference type="InterPro" id="IPR006016">
    <property type="entry name" value="UspA"/>
</dbReference>
<dbReference type="Proteomes" id="UP000247345">
    <property type="component" value="Unassembled WGS sequence"/>
</dbReference>
<dbReference type="EMBL" id="MSCK01000002">
    <property type="protein sequence ID" value="PQJ69156.1"/>
    <property type="molecule type" value="Genomic_DNA"/>
</dbReference>
<feature type="domain" description="UspA" evidence="2">
    <location>
        <begin position="1"/>
        <end position="147"/>
    </location>
</feature>
<dbReference type="AlphaFoldDB" id="A0A2P6C894"/>
<dbReference type="Pfam" id="PF00582">
    <property type="entry name" value="Usp"/>
    <property type="match status" value="1"/>
</dbReference>
<dbReference type="RefSeq" id="WP_105050088.1">
    <property type="nucleotide sequence ID" value="NZ_CP150661.1"/>
</dbReference>
<gene>
    <name evidence="3" type="ORF">BTO14_14105</name>
</gene>
<evidence type="ECO:0000313" key="4">
    <source>
        <dbReference type="Proteomes" id="UP000247345"/>
    </source>
</evidence>
<proteinExistence type="inferred from homology"/>
<organism evidence="3 4">
    <name type="scientific">Polaribacter butkevichii</name>
    <dbReference type="NCBI Taxonomy" id="218490"/>
    <lineage>
        <taxon>Bacteria</taxon>
        <taxon>Pseudomonadati</taxon>
        <taxon>Bacteroidota</taxon>
        <taxon>Flavobacteriia</taxon>
        <taxon>Flavobacteriales</taxon>
        <taxon>Flavobacteriaceae</taxon>
    </lineage>
</organism>
<dbReference type="SUPFAM" id="SSF52402">
    <property type="entry name" value="Adenine nucleotide alpha hydrolases-like"/>
    <property type="match status" value="2"/>
</dbReference>